<proteinExistence type="inferred from homology"/>
<evidence type="ECO:0000313" key="6">
    <source>
        <dbReference type="EMBL" id="QEI09070.1"/>
    </source>
</evidence>
<dbReference type="Pfam" id="PF03466">
    <property type="entry name" value="LysR_substrate"/>
    <property type="match status" value="1"/>
</dbReference>
<dbReference type="KEGG" id="pacr:FXN63_02195"/>
<name>A0A5C0B6J3_9BURK</name>
<dbReference type="InterPro" id="IPR036390">
    <property type="entry name" value="WH_DNA-bd_sf"/>
</dbReference>
<evidence type="ECO:0000313" key="7">
    <source>
        <dbReference type="Proteomes" id="UP000325161"/>
    </source>
</evidence>
<sequence length="315" mass="34086">MAMPMNPSALNEKRLGYFSETVRSGSMRAAAEKLDVEASVVSRQIQQLEEDVGAVLLERRGRGVVPTEAGLLVMALCEERSLGEDTLRHRLWELQGLERGELRIVVGEGFLPALMDGVVHAFTRRYPRILVTVDTMGASEAVREVSAGRANLGIALSAPVDPGVHVVRERHQPVCVVASPQHAVAKGKRPIALADLAGYALALTTPGSGLRMLAQTAEQADGVRLSPSFTSNSVDALKRHVIATDSITFLTRFAIRQELARGELIARRTSNTVFEAAHAQLFVQQDRRASAALQALLKLAESARFLANPPATFAR</sequence>
<dbReference type="InterPro" id="IPR000847">
    <property type="entry name" value="LysR_HTH_N"/>
</dbReference>
<keyword evidence="2" id="KW-0805">Transcription regulation</keyword>
<accession>A0A5C0B6J3</accession>
<comment type="similarity">
    <text evidence="1">Belongs to the LysR transcriptional regulatory family.</text>
</comment>
<dbReference type="PROSITE" id="PS50931">
    <property type="entry name" value="HTH_LYSR"/>
    <property type="match status" value="1"/>
</dbReference>
<gene>
    <name evidence="6" type="ORF">FXN63_02195</name>
</gene>
<dbReference type="InterPro" id="IPR050950">
    <property type="entry name" value="HTH-type_LysR_regulators"/>
</dbReference>
<dbReference type="Gene3D" id="3.40.190.290">
    <property type="match status" value="1"/>
</dbReference>
<dbReference type="Pfam" id="PF00126">
    <property type="entry name" value="HTH_1"/>
    <property type="match status" value="1"/>
</dbReference>
<dbReference type="AlphaFoldDB" id="A0A5C0B6J3"/>
<dbReference type="GO" id="GO:0003677">
    <property type="term" value="F:DNA binding"/>
    <property type="evidence" value="ECO:0007669"/>
    <property type="project" value="UniProtKB-KW"/>
</dbReference>
<organism evidence="6 7">
    <name type="scientific">Pigmentiphaga aceris</name>
    <dbReference type="NCBI Taxonomy" id="1940612"/>
    <lineage>
        <taxon>Bacteria</taxon>
        <taxon>Pseudomonadati</taxon>
        <taxon>Pseudomonadota</taxon>
        <taxon>Betaproteobacteria</taxon>
        <taxon>Burkholderiales</taxon>
        <taxon>Alcaligenaceae</taxon>
        <taxon>Pigmentiphaga</taxon>
    </lineage>
</organism>
<dbReference type="Gene3D" id="1.10.10.10">
    <property type="entry name" value="Winged helix-like DNA-binding domain superfamily/Winged helix DNA-binding domain"/>
    <property type="match status" value="1"/>
</dbReference>
<evidence type="ECO:0000256" key="1">
    <source>
        <dbReference type="ARBA" id="ARBA00009437"/>
    </source>
</evidence>
<dbReference type="SUPFAM" id="SSF46785">
    <property type="entry name" value="Winged helix' DNA-binding domain"/>
    <property type="match status" value="1"/>
</dbReference>
<keyword evidence="7" id="KW-1185">Reference proteome</keyword>
<evidence type="ECO:0000256" key="2">
    <source>
        <dbReference type="ARBA" id="ARBA00023015"/>
    </source>
</evidence>
<evidence type="ECO:0000259" key="5">
    <source>
        <dbReference type="PROSITE" id="PS50931"/>
    </source>
</evidence>
<dbReference type="EMBL" id="CP043046">
    <property type="protein sequence ID" value="QEI09070.1"/>
    <property type="molecule type" value="Genomic_DNA"/>
</dbReference>
<dbReference type="PANTHER" id="PTHR30419:SF8">
    <property type="entry name" value="NITROGEN ASSIMILATION TRANSCRIPTIONAL ACTIVATOR-RELATED"/>
    <property type="match status" value="1"/>
</dbReference>
<dbReference type="GO" id="GO:0003700">
    <property type="term" value="F:DNA-binding transcription factor activity"/>
    <property type="evidence" value="ECO:0007669"/>
    <property type="project" value="InterPro"/>
</dbReference>
<dbReference type="InterPro" id="IPR036388">
    <property type="entry name" value="WH-like_DNA-bd_sf"/>
</dbReference>
<dbReference type="PANTHER" id="PTHR30419">
    <property type="entry name" value="HTH-TYPE TRANSCRIPTIONAL REGULATOR YBHD"/>
    <property type="match status" value="1"/>
</dbReference>
<keyword evidence="4" id="KW-0804">Transcription</keyword>
<dbReference type="Proteomes" id="UP000325161">
    <property type="component" value="Chromosome"/>
</dbReference>
<evidence type="ECO:0000256" key="4">
    <source>
        <dbReference type="ARBA" id="ARBA00023163"/>
    </source>
</evidence>
<feature type="domain" description="HTH lysR-type" evidence="5">
    <location>
        <begin position="10"/>
        <end position="67"/>
    </location>
</feature>
<reference evidence="6 7" key="1">
    <citation type="submission" date="2019-08" db="EMBL/GenBank/DDBJ databases">
        <title>Amphibian skin-associated Pigmentiphaga: genome sequence and occurrence across geography and hosts.</title>
        <authorList>
            <person name="Bletz M.C."/>
            <person name="Bunk B."/>
            <person name="Sproeer C."/>
            <person name="Biwer P."/>
            <person name="Reiter S."/>
            <person name="Rabemananjara F.C.E."/>
            <person name="Schulz S."/>
            <person name="Overmann J."/>
            <person name="Vences M."/>
        </authorList>
    </citation>
    <scope>NUCLEOTIDE SEQUENCE [LARGE SCALE GENOMIC DNA]</scope>
    <source>
        <strain evidence="6 7">Mada1488</strain>
    </source>
</reference>
<dbReference type="OrthoDB" id="8594260at2"/>
<keyword evidence="3" id="KW-0238">DNA-binding</keyword>
<evidence type="ECO:0000256" key="3">
    <source>
        <dbReference type="ARBA" id="ARBA00023125"/>
    </source>
</evidence>
<dbReference type="SUPFAM" id="SSF53850">
    <property type="entry name" value="Periplasmic binding protein-like II"/>
    <property type="match status" value="1"/>
</dbReference>
<dbReference type="InterPro" id="IPR005119">
    <property type="entry name" value="LysR_subst-bd"/>
</dbReference>
<protein>
    <submittedName>
        <fullName evidence="6">LysR family transcriptional regulator</fullName>
    </submittedName>
</protein>
<dbReference type="GO" id="GO:0005829">
    <property type="term" value="C:cytosol"/>
    <property type="evidence" value="ECO:0007669"/>
    <property type="project" value="TreeGrafter"/>
</dbReference>